<dbReference type="EMBL" id="LJIG01001679">
    <property type="protein sequence ID" value="KRT85261.1"/>
    <property type="molecule type" value="Genomic_DNA"/>
</dbReference>
<dbReference type="InterPro" id="IPR052444">
    <property type="entry name" value="Spz/Toll_ligand-like"/>
</dbReference>
<accession>A0A0T6BDQ2</accession>
<dbReference type="AlphaFoldDB" id="A0A0T6BDQ2"/>
<reference evidence="2 3" key="1">
    <citation type="submission" date="2015-09" db="EMBL/GenBank/DDBJ databases">
        <title>Draft genome of the scarab beetle Oryctes borbonicus.</title>
        <authorList>
            <person name="Meyer J.M."/>
            <person name="Markov G.V."/>
            <person name="Baskaran P."/>
            <person name="Herrmann M."/>
            <person name="Sommer R.J."/>
            <person name="Roedelsperger C."/>
        </authorList>
    </citation>
    <scope>NUCLEOTIDE SEQUENCE [LARGE SCALE GENOMIC DNA]</scope>
    <source>
        <strain evidence="2">OB123</strain>
        <tissue evidence="2">Whole animal</tissue>
    </source>
</reference>
<dbReference type="GO" id="GO:0021556">
    <property type="term" value="P:central nervous system formation"/>
    <property type="evidence" value="ECO:0007669"/>
    <property type="project" value="TreeGrafter"/>
</dbReference>
<dbReference type="GO" id="GO:0005121">
    <property type="term" value="F:Toll binding"/>
    <property type="evidence" value="ECO:0007669"/>
    <property type="project" value="TreeGrafter"/>
</dbReference>
<feature type="region of interest" description="Disordered" evidence="1">
    <location>
        <begin position="27"/>
        <end position="59"/>
    </location>
</feature>
<dbReference type="GO" id="GO:0008083">
    <property type="term" value="F:growth factor activity"/>
    <property type="evidence" value="ECO:0007669"/>
    <property type="project" value="TreeGrafter"/>
</dbReference>
<keyword evidence="3" id="KW-1185">Reference proteome</keyword>
<evidence type="ECO:0000256" key="1">
    <source>
        <dbReference type="SAM" id="MobiDB-lite"/>
    </source>
</evidence>
<organism evidence="2 3">
    <name type="scientific">Oryctes borbonicus</name>
    <dbReference type="NCBI Taxonomy" id="1629725"/>
    <lineage>
        <taxon>Eukaryota</taxon>
        <taxon>Metazoa</taxon>
        <taxon>Ecdysozoa</taxon>
        <taxon>Arthropoda</taxon>
        <taxon>Hexapoda</taxon>
        <taxon>Insecta</taxon>
        <taxon>Pterygota</taxon>
        <taxon>Neoptera</taxon>
        <taxon>Endopterygota</taxon>
        <taxon>Coleoptera</taxon>
        <taxon>Polyphaga</taxon>
        <taxon>Scarabaeiformia</taxon>
        <taxon>Scarabaeidae</taxon>
        <taxon>Dynastinae</taxon>
        <taxon>Oryctes</taxon>
    </lineage>
</organism>
<feature type="compositionally biased region" description="Polar residues" evidence="1">
    <location>
        <begin position="30"/>
        <end position="43"/>
    </location>
</feature>
<comment type="caution">
    <text evidence="2">The sequence shown here is derived from an EMBL/GenBank/DDBJ whole genome shotgun (WGS) entry which is preliminary data.</text>
</comment>
<gene>
    <name evidence="2" type="ORF">AMK59_2675</name>
</gene>
<dbReference type="PANTHER" id="PTHR23199:SF13">
    <property type="entry name" value="PROTEIN SPAETZLE 3"/>
    <property type="match status" value="1"/>
</dbReference>
<dbReference type="GO" id="GO:0045087">
    <property type="term" value="P:innate immune response"/>
    <property type="evidence" value="ECO:0007669"/>
    <property type="project" value="TreeGrafter"/>
</dbReference>
<dbReference type="Proteomes" id="UP000051574">
    <property type="component" value="Unassembled WGS sequence"/>
</dbReference>
<proteinExistence type="predicted"/>
<evidence type="ECO:0000313" key="3">
    <source>
        <dbReference type="Proteomes" id="UP000051574"/>
    </source>
</evidence>
<feature type="non-terminal residue" evidence="2">
    <location>
        <position position="202"/>
    </location>
</feature>
<dbReference type="GO" id="GO:0005576">
    <property type="term" value="C:extracellular region"/>
    <property type="evidence" value="ECO:0007669"/>
    <property type="project" value="TreeGrafter"/>
</dbReference>
<dbReference type="PANTHER" id="PTHR23199">
    <property type="entry name" value="NEUROTROPHIN 1-RELATED"/>
    <property type="match status" value="1"/>
</dbReference>
<evidence type="ECO:0000313" key="2">
    <source>
        <dbReference type="EMBL" id="KRT85261.1"/>
    </source>
</evidence>
<name>A0A0T6BDQ2_9SCAR</name>
<dbReference type="OrthoDB" id="6630583at2759"/>
<protein>
    <submittedName>
        <fullName evidence="2">Uncharacterized protein</fullName>
    </submittedName>
</protein>
<sequence>MALVNFSAPFPVAPPFFAQPPGYHYPHPQTPFNIEDSNANQQSTPAPPAPPTFTRVQGGGSKTRLHAVIDYDDDYYDDGQDTPAVTPIQGPILLKNGTVPVVPLYSYPQLNNGTFVQIPILWTALSVALGIEVRGNLIRGIPCLKRDSQLYCPNAGNAYPLDRIELFIDENKALMKRMYGEFTMNPPDYGSGPPSGSKQKRS</sequence>